<evidence type="ECO:0000256" key="1">
    <source>
        <dbReference type="SAM" id="MobiDB-lite"/>
    </source>
</evidence>
<feature type="region of interest" description="Disordered" evidence="1">
    <location>
        <begin position="138"/>
        <end position="185"/>
    </location>
</feature>
<protein>
    <submittedName>
        <fullName evidence="2">Uncharacterized protein</fullName>
    </submittedName>
</protein>
<dbReference type="Proteomes" id="UP000030742">
    <property type="component" value="Unassembled WGS sequence"/>
</dbReference>
<evidence type="ECO:0000313" key="2">
    <source>
        <dbReference type="EMBL" id="ENN73797.1"/>
    </source>
</evidence>
<proteinExistence type="predicted"/>
<dbReference type="EMBL" id="KB632184">
    <property type="protein sequence ID" value="ERL89651.1"/>
    <property type="molecule type" value="Genomic_DNA"/>
</dbReference>
<name>N6U5E7_DENPD</name>
<organism evidence="2">
    <name type="scientific">Dendroctonus ponderosae</name>
    <name type="common">Mountain pine beetle</name>
    <dbReference type="NCBI Taxonomy" id="77166"/>
    <lineage>
        <taxon>Eukaryota</taxon>
        <taxon>Metazoa</taxon>
        <taxon>Ecdysozoa</taxon>
        <taxon>Arthropoda</taxon>
        <taxon>Hexapoda</taxon>
        <taxon>Insecta</taxon>
        <taxon>Pterygota</taxon>
        <taxon>Neoptera</taxon>
        <taxon>Endopterygota</taxon>
        <taxon>Coleoptera</taxon>
        <taxon>Polyphaga</taxon>
        <taxon>Cucujiformia</taxon>
        <taxon>Curculionidae</taxon>
        <taxon>Scolytinae</taxon>
        <taxon>Dendroctonus</taxon>
    </lineage>
</organism>
<evidence type="ECO:0000313" key="4">
    <source>
        <dbReference type="Proteomes" id="UP000030742"/>
    </source>
</evidence>
<reference evidence="2 4" key="1">
    <citation type="journal article" date="2013" name="Genome Biol.">
        <title>Draft genome of the mountain pine beetle, Dendroctonus ponderosae Hopkins, a major forest pest.</title>
        <authorList>
            <person name="Keeling C.I."/>
            <person name="Yuen M.M."/>
            <person name="Liao N.Y."/>
            <person name="Docking T.R."/>
            <person name="Chan S.K."/>
            <person name="Taylor G.A."/>
            <person name="Palmquist D.L."/>
            <person name="Jackman S.D."/>
            <person name="Nguyen A."/>
            <person name="Li M."/>
            <person name="Henderson H."/>
            <person name="Janes J.K."/>
            <person name="Zhao Y."/>
            <person name="Pandoh P."/>
            <person name="Moore R."/>
            <person name="Sperling F.A."/>
            <person name="Huber D.P."/>
            <person name="Birol I."/>
            <person name="Jones S.J."/>
            <person name="Bohlmann J."/>
        </authorList>
    </citation>
    <scope>NUCLEOTIDE SEQUENCE</scope>
</reference>
<gene>
    <name evidence="3" type="ORF">D910_07016</name>
    <name evidence="2" type="ORF">YQE_09575</name>
</gene>
<accession>N6U5E7</accession>
<evidence type="ECO:0000313" key="3">
    <source>
        <dbReference type="EMBL" id="ERL89651.1"/>
    </source>
</evidence>
<dbReference type="HOGENOM" id="CLU_1462783_0_0_1"/>
<sequence length="185" mass="20100">MKFDTKSLLEISETVTTNGGAARETVATEATVDTCQTCLFIGVDDIYNIKQYVHTFRSVERGEQDRTELPRPVALRGISSRVAIRGQCHLEPRNESLPSGGAAALHQVPISRGFEPGPRPWGADLLRAEPCDCHVGRGRASVAAPPSAGGRRRRPLGQRHLGTRSLSARPSPLLCAPDHRKPLVH</sequence>
<dbReference type="AlphaFoldDB" id="N6U5E7"/>
<feature type="non-terminal residue" evidence="2">
    <location>
        <position position="1"/>
    </location>
</feature>
<dbReference type="EMBL" id="KB741112">
    <property type="protein sequence ID" value="ENN73797.1"/>
    <property type="molecule type" value="Genomic_DNA"/>
</dbReference>